<comment type="caution">
    <text evidence="5">The sequence shown here is derived from an EMBL/GenBank/DDBJ whole genome shotgun (WGS) entry which is preliminary data.</text>
</comment>
<dbReference type="SUPFAM" id="SSF55073">
    <property type="entry name" value="Nucleotide cyclase"/>
    <property type="match status" value="1"/>
</dbReference>
<dbReference type="InterPro" id="IPR001638">
    <property type="entry name" value="Solute-binding_3/MltF_N"/>
</dbReference>
<dbReference type="PANTHER" id="PTHR44757">
    <property type="entry name" value="DIGUANYLATE CYCLASE DGCP"/>
    <property type="match status" value="1"/>
</dbReference>
<dbReference type="Pfam" id="PF00563">
    <property type="entry name" value="EAL"/>
    <property type="match status" value="1"/>
</dbReference>
<gene>
    <name evidence="5" type="ORF">LLY24_14085</name>
</gene>
<feature type="chain" id="PRO_5045681292" evidence="2">
    <location>
        <begin position="32"/>
        <end position="741"/>
    </location>
</feature>
<sequence length="741" mass="82369">MTINAVRACLLSRAIGLLVLPVLLSAPMAVAQESLRVGVYHNPPKLVADDDQRLSGIMGELLIAMAEEEQWELIPFTCEFQECLRALELGELDLLPDVAWTSERAELFAYHQEPVMYSWSQLYQGEGEPIEALFDLEDKRVAVVSGSVQERYLRNVIQRFDIDVQWVGVASFAEGFLAVQQGQADVAASNHLFGVWRADEYGLHETSVIFQPMRLFYLGAPNIDPQILARIDAHLVRWKENPESIYFEIMSAWNGQRQAPRATHFHWGWWALALFALLAAVALGVWAIRRRGLSQKPSPEFLEMQSRTHYLAYYDALTGLPNRRFLIDSLRAAIDRDARVVSFSAVLVIDLDNFSRINDTQGHDSGDCLLVSVAEQLRQRLADQGTVARLSSDEFAVLISELGAEQHSAMQAAERAAGQVLEAVSQLRNGQAVPVGASIGIALFNGHDPTTDSVLQQADIALQQAKRLGGNRFAFFNGEMQASVLERANLEADLHHALARAELSLHYQVQVDHQGATVGVEALLRWQHPRRGWVAPDIFVPLAEETGLIVPIGHWVLASACQLLGQWAQSPTHAGLSVSVNVSAVQFQQTDFVRDLEGLLAQHQAPPGRLVLEVTESLLMREPVRIRNVMLRLRSQGVRFALDDFGTGFSSLSYLKRLPLDELKIDQSFIRDLLNDKADAAIVDTTILLAVSLGLTVVAEGVETQAQFDWLKGHGCYRYQGYLFGRPVPLDALFAPPEVTR</sequence>
<dbReference type="InterPro" id="IPR001633">
    <property type="entry name" value="EAL_dom"/>
</dbReference>
<evidence type="ECO:0000313" key="6">
    <source>
        <dbReference type="Proteomes" id="UP001165542"/>
    </source>
</evidence>
<dbReference type="RefSeq" id="WP_259036936.1">
    <property type="nucleotide sequence ID" value="NZ_JAJISC010000006.1"/>
</dbReference>
<dbReference type="SUPFAM" id="SSF53850">
    <property type="entry name" value="Periplasmic binding protein-like II"/>
    <property type="match status" value="1"/>
</dbReference>
<dbReference type="Gene3D" id="3.20.20.450">
    <property type="entry name" value="EAL domain"/>
    <property type="match status" value="1"/>
</dbReference>
<accession>A0ABT2EFT8</accession>
<feature type="transmembrane region" description="Helical" evidence="1">
    <location>
        <begin position="267"/>
        <end position="288"/>
    </location>
</feature>
<keyword evidence="2" id="KW-0732">Signal</keyword>
<dbReference type="Proteomes" id="UP001165542">
    <property type="component" value="Unassembled WGS sequence"/>
</dbReference>
<dbReference type="NCBIfam" id="TIGR00254">
    <property type="entry name" value="GGDEF"/>
    <property type="match status" value="1"/>
</dbReference>
<evidence type="ECO:0000259" key="4">
    <source>
        <dbReference type="PROSITE" id="PS50887"/>
    </source>
</evidence>
<dbReference type="InterPro" id="IPR043128">
    <property type="entry name" value="Rev_trsase/Diguanyl_cyclase"/>
</dbReference>
<dbReference type="CDD" id="cd01948">
    <property type="entry name" value="EAL"/>
    <property type="match status" value="1"/>
</dbReference>
<organism evidence="5 6">
    <name type="scientific">Halomonas dongshanensis</name>
    <dbReference type="NCBI Taxonomy" id="2890835"/>
    <lineage>
        <taxon>Bacteria</taxon>
        <taxon>Pseudomonadati</taxon>
        <taxon>Pseudomonadota</taxon>
        <taxon>Gammaproteobacteria</taxon>
        <taxon>Oceanospirillales</taxon>
        <taxon>Halomonadaceae</taxon>
        <taxon>Halomonas</taxon>
    </lineage>
</organism>
<keyword evidence="1" id="KW-0472">Membrane</keyword>
<dbReference type="PROSITE" id="PS50887">
    <property type="entry name" value="GGDEF"/>
    <property type="match status" value="1"/>
</dbReference>
<dbReference type="Pfam" id="PF00990">
    <property type="entry name" value="GGDEF"/>
    <property type="match status" value="1"/>
</dbReference>
<dbReference type="SMART" id="SM00267">
    <property type="entry name" value="GGDEF"/>
    <property type="match status" value="1"/>
</dbReference>
<proteinExistence type="predicted"/>
<dbReference type="PANTHER" id="PTHR44757:SF2">
    <property type="entry name" value="BIOFILM ARCHITECTURE MAINTENANCE PROTEIN MBAA"/>
    <property type="match status" value="1"/>
</dbReference>
<feature type="domain" description="GGDEF" evidence="4">
    <location>
        <begin position="342"/>
        <end position="478"/>
    </location>
</feature>
<keyword evidence="1" id="KW-1133">Transmembrane helix</keyword>
<evidence type="ECO:0000256" key="2">
    <source>
        <dbReference type="SAM" id="SignalP"/>
    </source>
</evidence>
<dbReference type="SUPFAM" id="SSF141868">
    <property type="entry name" value="EAL domain-like"/>
    <property type="match status" value="1"/>
</dbReference>
<feature type="domain" description="EAL" evidence="3">
    <location>
        <begin position="487"/>
        <end position="741"/>
    </location>
</feature>
<name>A0ABT2EFT8_9GAMM</name>
<dbReference type="InterPro" id="IPR035919">
    <property type="entry name" value="EAL_sf"/>
</dbReference>
<dbReference type="InterPro" id="IPR029787">
    <property type="entry name" value="Nucleotide_cyclase"/>
</dbReference>
<evidence type="ECO:0000259" key="3">
    <source>
        <dbReference type="PROSITE" id="PS50883"/>
    </source>
</evidence>
<keyword evidence="1" id="KW-0812">Transmembrane</keyword>
<dbReference type="SMART" id="SM00062">
    <property type="entry name" value="PBPb"/>
    <property type="match status" value="1"/>
</dbReference>
<feature type="signal peptide" evidence="2">
    <location>
        <begin position="1"/>
        <end position="31"/>
    </location>
</feature>
<evidence type="ECO:0000313" key="5">
    <source>
        <dbReference type="EMBL" id="MCS2610446.1"/>
    </source>
</evidence>
<evidence type="ECO:0000256" key="1">
    <source>
        <dbReference type="SAM" id="Phobius"/>
    </source>
</evidence>
<dbReference type="EMBL" id="JAJISC010000006">
    <property type="protein sequence ID" value="MCS2610446.1"/>
    <property type="molecule type" value="Genomic_DNA"/>
</dbReference>
<dbReference type="InterPro" id="IPR052155">
    <property type="entry name" value="Biofilm_reg_signaling"/>
</dbReference>
<dbReference type="PROSITE" id="PS50883">
    <property type="entry name" value="EAL"/>
    <property type="match status" value="1"/>
</dbReference>
<protein>
    <submittedName>
        <fullName evidence="5">EAL domain-containing protein</fullName>
    </submittedName>
</protein>
<keyword evidence="6" id="KW-1185">Reference proteome</keyword>
<dbReference type="SMART" id="SM00052">
    <property type="entry name" value="EAL"/>
    <property type="match status" value="1"/>
</dbReference>
<dbReference type="InterPro" id="IPR000160">
    <property type="entry name" value="GGDEF_dom"/>
</dbReference>
<reference evidence="5" key="1">
    <citation type="submission" date="2021-11" db="EMBL/GenBank/DDBJ databases">
        <title>Halomonas sp., isolated from a coastal aquaculture zone in Dongshan Bay.</title>
        <authorList>
            <person name="Lin W."/>
        </authorList>
    </citation>
    <scope>NUCLEOTIDE SEQUENCE</scope>
    <source>
        <strain evidence="5">Yzlin-01</strain>
    </source>
</reference>
<dbReference type="Gene3D" id="3.40.190.10">
    <property type="entry name" value="Periplasmic binding protein-like II"/>
    <property type="match status" value="2"/>
</dbReference>
<dbReference type="CDD" id="cd01949">
    <property type="entry name" value="GGDEF"/>
    <property type="match status" value="1"/>
</dbReference>
<dbReference type="Gene3D" id="3.30.70.270">
    <property type="match status" value="1"/>
</dbReference>